<evidence type="ECO:0000313" key="4">
    <source>
        <dbReference type="Proteomes" id="UP001459277"/>
    </source>
</evidence>
<dbReference type="Proteomes" id="UP001459277">
    <property type="component" value="Unassembled WGS sequence"/>
</dbReference>
<dbReference type="EMBL" id="JAZDWU010000012">
    <property type="protein sequence ID" value="KAK9984499.1"/>
    <property type="molecule type" value="Genomic_DNA"/>
</dbReference>
<evidence type="ECO:0000256" key="2">
    <source>
        <dbReference type="SAM" id="MobiDB-lite"/>
    </source>
</evidence>
<sequence length="319" mass="35312">MAGKQHRVGQRDMERRSSPSTAPEAWLPAPMLDGAPLPATASIRDYQGGKGGYMANVVEQALLLPGDMTKLRSLMRHEVFLDLKRHLGMAVQASFRAEEMLNYCHRQMKEEEAKRNDAVDSLKVAERSMQELKRKLLEEERERKSAAATLDSAEKQAKGQRVLLCSVEDQLAAFKAQVVALKKKLEETEAVRVKAERRPAIKLSRRATMSGTYCRQVWIKALNQVGVEASSVLRKAESVYYPPVIRPSLPSLPQLDPIPEKAEAGDGKAAKTSHQPRRGLSLPLLVLVDPIGKGQASKGQEPSEVAATQIDQPPPKERL</sequence>
<protein>
    <submittedName>
        <fullName evidence="3">Uncharacterized protein</fullName>
    </submittedName>
</protein>
<name>A0AAW2BI71_9ROSI</name>
<feature type="region of interest" description="Disordered" evidence="2">
    <location>
        <begin position="251"/>
        <end position="278"/>
    </location>
</feature>
<proteinExistence type="predicted"/>
<evidence type="ECO:0000256" key="1">
    <source>
        <dbReference type="SAM" id="Coils"/>
    </source>
</evidence>
<evidence type="ECO:0000313" key="3">
    <source>
        <dbReference type="EMBL" id="KAK9984499.1"/>
    </source>
</evidence>
<reference evidence="3 4" key="1">
    <citation type="submission" date="2024-01" db="EMBL/GenBank/DDBJ databases">
        <title>A telomere-to-telomere, gap-free genome of sweet tea (Lithocarpus litseifolius).</title>
        <authorList>
            <person name="Zhou J."/>
        </authorList>
    </citation>
    <scope>NUCLEOTIDE SEQUENCE [LARGE SCALE GENOMIC DNA]</scope>
    <source>
        <strain evidence="3">Zhou-2022a</strain>
        <tissue evidence="3">Leaf</tissue>
    </source>
</reference>
<feature type="compositionally biased region" description="Basic and acidic residues" evidence="2">
    <location>
        <begin position="258"/>
        <end position="269"/>
    </location>
</feature>
<comment type="caution">
    <text evidence="3">The sequence shown here is derived from an EMBL/GenBank/DDBJ whole genome shotgun (WGS) entry which is preliminary data.</text>
</comment>
<feature type="coiled-coil region" evidence="1">
    <location>
        <begin position="108"/>
        <end position="198"/>
    </location>
</feature>
<feature type="region of interest" description="Disordered" evidence="2">
    <location>
        <begin position="1"/>
        <end position="31"/>
    </location>
</feature>
<gene>
    <name evidence="3" type="ORF">SO802_034024</name>
</gene>
<dbReference type="AlphaFoldDB" id="A0AAW2BI71"/>
<keyword evidence="4" id="KW-1185">Reference proteome</keyword>
<accession>A0AAW2BI71</accession>
<feature type="region of interest" description="Disordered" evidence="2">
    <location>
        <begin position="293"/>
        <end position="319"/>
    </location>
</feature>
<organism evidence="3 4">
    <name type="scientific">Lithocarpus litseifolius</name>
    <dbReference type="NCBI Taxonomy" id="425828"/>
    <lineage>
        <taxon>Eukaryota</taxon>
        <taxon>Viridiplantae</taxon>
        <taxon>Streptophyta</taxon>
        <taxon>Embryophyta</taxon>
        <taxon>Tracheophyta</taxon>
        <taxon>Spermatophyta</taxon>
        <taxon>Magnoliopsida</taxon>
        <taxon>eudicotyledons</taxon>
        <taxon>Gunneridae</taxon>
        <taxon>Pentapetalae</taxon>
        <taxon>rosids</taxon>
        <taxon>fabids</taxon>
        <taxon>Fagales</taxon>
        <taxon>Fagaceae</taxon>
        <taxon>Lithocarpus</taxon>
    </lineage>
</organism>
<keyword evidence="1" id="KW-0175">Coiled coil</keyword>